<dbReference type="PANTHER" id="PTHR43948">
    <property type="entry name" value="DNAJ HOMOLOG SUBFAMILY B"/>
    <property type="match status" value="1"/>
</dbReference>
<dbReference type="OrthoDB" id="6342062at2759"/>
<dbReference type="GO" id="GO:0005737">
    <property type="term" value="C:cytoplasm"/>
    <property type="evidence" value="ECO:0007669"/>
    <property type="project" value="TreeGrafter"/>
</dbReference>
<dbReference type="GO" id="GO:0044183">
    <property type="term" value="F:protein folding chaperone"/>
    <property type="evidence" value="ECO:0007669"/>
    <property type="project" value="TreeGrafter"/>
</dbReference>
<dbReference type="Pfam" id="PF00226">
    <property type="entry name" value="DnaJ"/>
    <property type="match status" value="1"/>
</dbReference>
<feature type="domain" description="J" evidence="2">
    <location>
        <begin position="4"/>
        <end position="68"/>
    </location>
</feature>
<dbReference type="Gene3D" id="1.10.287.110">
    <property type="entry name" value="DnaJ domain"/>
    <property type="match status" value="1"/>
</dbReference>
<dbReference type="PANTHER" id="PTHR43948:SF10">
    <property type="entry name" value="MRJ, ISOFORM E"/>
    <property type="match status" value="1"/>
</dbReference>
<reference evidence="3" key="1">
    <citation type="submission" date="2014-05" db="EMBL/GenBank/DDBJ databases">
        <authorList>
            <person name="Chronopoulou M."/>
        </authorList>
    </citation>
    <scope>NUCLEOTIDE SEQUENCE</scope>
    <source>
        <tissue evidence="3">Whole organism</tissue>
    </source>
</reference>
<dbReference type="SMART" id="SM00271">
    <property type="entry name" value="DnaJ"/>
    <property type="match status" value="1"/>
</dbReference>
<accession>A0A0K2TCD7</accession>
<dbReference type="PROSITE" id="PS00636">
    <property type="entry name" value="DNAJ_1"/>
    <property type="match status" value="1"/>
</dbReference>
<feature type="compositionally biased region" description="Low complexity" evidence="1">
    <location>
        <begin position="266"/>
        <end position="296"/>
    </location>
</feature>
<dbReference type="InterPro" id="IPR018253">
    <property type="entry name" value="DnaJ_domain_CS"/>
</dbReference>
<dbReference type="GO" id="GO:0005634">
    <property type="term" value="C:nucleus"/>
    <property type="evidence" value="ECO:0007669"/>
    <property type="project" value="TreeGrafter"/>
</dbReference>
<protein>
    <recommendedName>
        <fullName evidence="2">J domain-containing protein</fullName>
    </recommendedName>
</protein>
<organism evidence="3">
    <name type="scientific">Lepeophtheirus salmonis</name>
    <name type="common">Salmon louse</name>
    <name type="synonym">Caligus salmonis</name>
    <dbReference type="NCBI Taxonomy" id="72036"/>
    <lineage>
        <taxon>Eukaryota</taxon>
        <taxon>Metazoa</taxon>
        <taxon>Ecdysozoa</taxon>
        <taxon>Arthropoda</taxon>
        <taxon>Crustacea</taxon>
        <taxon>Multicrustacea</taxon>
        <taxon>Hexanauplia</taxon>
        <taxon>Copepoda</taxon>
        <taxon>Siphonostomatoida</taxon>
        <taxon>Caligidae</taxon>
        <taxon>Lepeophtheirus</taxon>
    </lineage>
</organism>
<feature type="region of interest" description="Disordered" evidence="1">
    <location>
        <begin position="68"/>
        <end position="95"/>
    </location>
</feature>
<dbReference type="GO" id="GO:0051082">
    <property type="term" value="F:unfolded protein binding"/>
    <property type="evidence" value="ECO:0007669"/>
    <property type="project" value="TreeGrafter"/>
</dbReference>
<dbReference type="InterPro" id="IPR013083">
    <property type="entry name" value="Znf_RING/FYVE/PHD"/>
</dbReference>
<dbReference type="CDD" id="cd06257">
    <property type="entry name" value="DnaJ"/>
    <property type="match status" value="1"/>
</dbReference>
<dbReference type="Gene3D" id="3.30.40.10">
    <property type="entry name" value="Zinc/RING finger domain, C3HC4 (zinc finger)"/>
    <property type="match status" value="1"/>
</dbReference>
<evidence type="ECO:0000259" key="2">
    <source>
        <dbReference type="PROSITE" id="PS50076"/>
    </source>
</evidence>
<feature type="region of interest" description="Disordered" evidence="1">
    <location>
        <begin position="193"/>
        <end position="302"/>
    </location>
</feature>
<dbReference type="PROSITE" id="PS50076">
    <property type="entry name" value="DNAJ_2"/>
    <property type="match status" value="1"/>
</dbReference>
<dbReference type="SUPFAM" id="SSF46565">
    <property type="entry name" value="Chaperone J-domain"/>
    <property type="match status" value="1"/>
</dbReference>
<proteinExistence type="predicted"/>
<dbReference type="EMBL" id="HACA01006363">
    <property type="protein sequence ID" value="CDW23724.1"/>
    <property type="molecule type" value="Transcribed_RNA"/>
</dbReference>
<evidence type="ECO:0000256" key="1">
    <source>
        <dbReference type="SAM" id="MobiDB-lite"/>
    </source>
</evidence>
<dbReference type="InterPro" id="IPR036869">
    <property type="entry name" value="J_dom_sf"/>
</dbReference>
<name>A0A0K2TCD7_LEPSM</name>
<feature type="compositionally biased region" description="Polar residues" evidence="1">
    <location>
        <begin position="208"/>
        <end position="217"/>
    </location>
</feature>
<evidence type="ECO:0000313" key="3">
    <source>
        <dbReference type="EMBL" id="CDW23724.1"/>
    </source>
</evidence>
<dbReference type="AlphaFoldDB" id="A0A0K2TCD7"/>
<dbReference type="PRINTS" id="PR00625">
    <property type="entry name" value="JDOMAIN"/>
</dbReference>
<feature type="compositionally biased region" description="Basic and acidic residues" evidence="1">
    <location>
        <begin position="256"/>
        <end position="265"/>
    </location>
</feature>
<feature type="compositionally biased region" description="Low complexity" evidence="1">
    <location>
        <begin position="218"/>
        <end position="245"/>
    </location>
</feature>
<dbReference type="GO" id="GO:0051087">
    <property type="term" value="F:protein-folding chaperone binding"/>
    <property type="evidence" value="ECO:0007669"/>
    <property type="project" value="TreeGrafter"/>
</dbReference>
<dbReference type="InterPro" id="IPR001623">
    <property type="entry name" value="DnaJ_domain"/>
</dbReference>
<sequence length="359" mass="39206">MGKDYYQILDIGRDSSESEIKKAYRKLALKYHPDKNKSEEAEDKFKEIGEAYEVLSDEDKKRVYDMYGEDGLHSSRNGRGSRSSGGSTSVPQFHRNFSFHPSDPFELFRSFFGGVNGGSFEHHSLDPFGLHAGSPFSSASFMQHATPFSDSLFSRNNGDVKTTTYSSSDGSTVHITRTVIGNDGSVRREMRFRATSPPGSRGRPDGNAQPSKPSSHAPTTTTTPTVTPRRSNSLHRPSPSSSTSSRVRRAASTKRPVPDGRETTKTKGSSSTNSSNNNSLNSSTSSSKYRGTSRTSQQSPVSCPLCDLPFSRSEIQIHAATCEGSGEDISIVECPICNQKYPESVIQRHAASCGDEVYV</sequence>
<feature type="compositionally biased region" description="Low complexity" evidence="1">
    <location>
        <begin position="74"/>
        <end position="89"/>
    </location>
</feature>